<accession>M2XIW9</accession>
<reference evidence="2 3" key="2">
    <citation type="journal article" date="2012" name="PLoS Pathog.">
        <title>Diverse lifestyles and strategies of plant pathogenesis encoded in the genomes of eighteen Dothideomycetes fungi.</title>
        <authorList>
            <person name="Ohm R.A."/>
            <person name="Feau N."/>
            <person name="Henrissat B."/>
            <person name="Schoch C.L."/>
            <person name="Horwitz B.A."/>
            <person name="Barry K.W."/>
            <person name="Condon B.J."/>
            <person name="Copeland A.C."/>
            <person name="Dhillon B."/>
            <person name="Glaser F."/>
            <person name="Hesse C.N."/>
            <person name="Kosti I."/>
            <person name="LaButti K."/>
            <person name="Lindquist E.A."/>
            <person name="Lucas S."/>
            <person name="Salamov A.A."/>
            <person name="Bradshaw R.E."/>
            <person name="Ciuffetti L."/>
            <person name="Hamelin R.C."/>
            <person name="Kema G.H.J."/>
            <person name="Lawrence C."/>
            <person name="Scott J.A."/>
            <person name="Spatafora J.W."/>
            <person name="Turgeon B.G."/>
            <person name="de Wit P.J.G.M."/>
            <person name="Zhong S."/>
            <person name="Goodwin S.B."/>
            <person name="Grigoriev I.V."/>
        </authorList>
    </citation>
    <scope>NUCLEOTIDE SEQUENCE [LARGE SCALE GENOMIC DNA]</scope>
    <source>
        <strain evidence="3">NZE10 / CBS 128990</strain>
    </source>
</reference>
<dbReference type="EMBL" id="KB446545">
    <property type="protein sequence ID" value="EME39397.1"/>
    <property type="molecule type" value="Genomic_DNA"/>
</dbReference>
<evidence type="ECO:0008006" key="4">
    <source>
        <dbReference type="Google" id="ProtNLM"/>
    </source>
</evidence>
<feature type="region of interest" description="Disordered" evidence="1">
    <location>
        <begin position="1"/>
        <end position="21"/>
    </location>
</feature>
<gene>
    <name evidence="2" type="ORF">DOTSEDRAFT_28555</name>
</gene>
<evidence type="ECO:0000313" key="3">
    <source>
        <dbReference type="Proteomes" id="UP000016933"/>
    </source>
</evidence>
<dbReference type="AlphaFoldDB" id="M2XIW9"/>
<dbReference type="HOGENOM" id="CLU_1825235_0_0_1"/>
<proteinExistence type="predicted"/>
<name>M2XIW9_DOTSN</name>
<sequence>MSAGGTKKARKQKVKAQRTKGMGVTLRTTHLKQRADGCTARDKTARGNRLHLLSLPQDVQERIYGYAVFEPETIDMTAEKWQGSSLWRMAPGTARPALAATGKHLRGMVLSPYFNVNTFRLICNNTAPKDGYERVCAMDPA</sequence>
<protein>
    <recommendedName>
        <fullName evidence="4">F-box domain-containing protein</fullName>
    </recommendedName>
</protein>
<keyword evidence="3" id="KW-1185">Reference proteome</keyword>
<organism evidence="2 3">
    <name type="scientific">Dothistroma septosporum (strain NZE10 / CBS 128990)</name>
    <name type="common">Red band needle blight fungus</name>
    <name type="synonym">Mycosphaerella pini</name>
    <dbReference type="NCBI Taxonomy" id="675120"/>
    <lineage>
        <taxon>Eukaryota</taxon>
        <taxon>Fungi</taxon>
        <taxon>Dikarya</taxon>
        <taxon>Ascomycota</taxon>
        <taxon>Pezizomycotina</taxon>
        <taxon>Dothideomycetes</taxon>
        <taxon>Dothideomycetidae</taxon>
        <taxon>Mycosphaerellales</taxon>
        <taxon>Mycosphaerellaceae</taxon>
        <taxon>Dothistroma</taxon>
    </lineage>
</organism>
<feature type="compositionally biased region" description="Basic residues" evidence="1">
    <location>
        <begin position="7"/>
        <end position="18"/>
    </location>
</feature>
<dbReference type="Proteomes" id="UP000016933">
    <property type="component" value="Unassembled WGS sequence"/>
</dbReference>
<evidence type="ECO:0000313" key="2">
    <source>
        <dbReference type="EMBL" id="EME39397.1"/>
    </source>
</evidence>
<reference evidence="3" key="1">
    <citation type="journal article" date="2012" name="PLoS Genet.">
        <title>The genomes of the fungal plant pathogens Cladosporium fulvum and Dothistroma septosporum reveal adaptation to different hosts and lifestyles but also signatures of common ancestry.</title>
        <authorList>
            <person name="de Wit P.J.G.M."/>
            <person name="van der Burgt A."/>
            <person name="Oekmen B."/>
            <person name="Stergiopoulos I."/>
            <person name="Abd-Elsalam K.A."/>
            <person name="Aerts A.L."/>
            <person name="Bahkali A.H."/>
            <person name="Beenen H.G."/>
            <person name="Chettri P."/>
            <person name="Cox M.P."/>
            <person name="Datema E."/>
            <person name="de Vries R.P."/>
            <person name="Dhillon B."/>
            <person name="Ganley A.R."/>
            <person name="Griffiths S.A."/>
            <person name="Guo Y."/>
            <person name="Hamelin R.C."/>
            <person name="Henrissat B."/>
            <person name="Kabir M.S."/>
            <person name="Jashni M.K."/>
            <person name="Kema G."/>
            <person name="Klaubauf S."/>
            <person name="Lapidus A."/>
            <person name="Levasseur A."/>
            <person name="Lindquist E."/>
            <person name="Mehrabi R."/>
            <person name="Ohm R.A."/>
            <person name="Owen T.J."/>
            <person name="Salamov A."/>
            <person name="Schwelm A."/>
            <person name="Schijlen E."/>
            <person name="Sun H."/>
            <person name="van den Burg H.A."/>
            <person name="van Ham R.C.H.J."/>
            <person name="Zhang S."/>
            <person name="Goodwin S.B."/>
            <person name="Grigoriev I.V."/>
            <person name="Collemare J."/>
            <person name="Bradshaw R.E."/>
        </authorList>
    </citation>
    <scope>NUCLEOTIDE SEQUENCE [LARGE SCALE GENOMIC DNA]</scope>
    <source>
        <strain evidence="3">NZE10 / CBS 128990</strain>
    </source>
</reference>
<evidence type="ECO:0000256" key="1">
    <source>
        <dbReference type="SAM" id="MobiDB-lite"/>
    </source>
</evidence>